<protein>
    <recommendedName>
        <fullName evidence="3">C2H2-type domain-containing protein</fullName>
    </recommendedName>
</protein>
<comment type="caution">
    <text evidence="1">The sequence shown here is derived from an EMBL/GenBank/DDBJ whole genome shotgun (WGS) entry which is preliminary data.</text>
</comment>
<evidence type="ECO:0008006" key="3">
    <source>
        <dbReference type="Google" id="ProtNLM"/>
    </source>
</evidence>
<dbReference type="EMBL" id="CALNXK010000140">
    <property type="protein sequence ID" value="CAH3167416.1"/>
    <property type="molecule type" value="Genomic_DNA"/>
</dbReference>
<accession>A0ABN8QSL0</accession>
<gene>
    <name evidence="1" type="ORF">PLOB_00008674</name>
</gene>
<reference evidence="1 2" key="1">
    <citation type="submission" date="2022-05" db="EMBL/GenBank/DDBJ databases">
        <authorList>
            <consortium name="Genoscope - CEA"/>
            <person name="William W."/>
        </authorList>
    </citation>
    <scope>NUCLEOTIDE SEQUENCE [LARGE SCALE GENOMIC DNA]</scope>
</reference>
<name>A0ABN8QSL0_9CNID</name>
<evidence type="ECO:0000313" key="2">
    <source>
        <dbReference type="Proteomes" id="UP001159405"/>
    </source>
</evidence>
<keyword evidence="2" id="KW-1185">Reference proteome</keyword>
<feature type="non-terminal residue" evidence="1">
    <location>
        <position position="1"/>
    </location>
</feature>
<dbReference type="Proteomes" id="UP001159405">
    <property type="component" value="Unassembled WGS sequence"/>
</dbReference>
<evidence type="ECO:0000313" key="1">
    <source>
        <dbReference type="EMBL" id="CAH3167416.1"/>
    </source>
</evidence>
<organism evidence="1 2">
    <name type="scientific">Porites lobata</name>
    <dbReference type="NCBI Taxonomy" id="104759"/>
    <lineage>
        <taxon>Eukaryota</taxon>
        <taxon>Metazoa</taxon>
        <taxon>Cnidaria</taxon>
        <taxon>Anthozoa</taxon>
        <taxon>Hexacorallia</taxon>
        <taxon>Scleractinia</taxon>
        <taxon>Fungiina</taxon>
        <taxon>Poritidae</taxon>
        <taxon>Porites</taxon>
    </lineage>
</organism>
<proteinExistence type="predicted"/>
<sequence length="103" mass="11808">PTYNEAPHVIGLVKCNGHYDGLRSIPALMNRSYYCRHSDRSYNVENASNHNCKGQNCSACYHQNKTCPNFATWAKPTMYCPDCNRMFFGQDCLQAHKTKGKKR</sequence>
<feature type="non-terminal residue" evidence="1">
    <location>
        <position position="103"/>
    </location>
</feature>